<dbReference type="HOGENOM" id="CLU_2967213_0_0_1"/>
<organism evidence="1 2">
    <name type="scientific">Colletotrichum higginsianum (strain IMI 349063)</name>
    <name type="common">Crucifer anthracnose fungus</name>
    <dbReference type="NCBI Taxonomy" id="759273"/>
    <lineage>
        <taxon>Eukaryota</taxon>
        <taxon>Fungi</taxon>
        <taxon>Dikarya</taxon>
        <taxon>Ascomycota</taxon>
        <taxon>Pezizomycotina</taxon>
        <taxon>Sordariomycetes</taxon>
        <taxon>Hypocreomycetidae</taxon>
        <taxon>Glomerellales</taxon>
        <taxon>Glomerellaceae</taxon>
        <taxon>Colletotrichum</taxon>
        <taxon>Colletotrichum destructivum species complex</taxon>
    </lineage>
</organism>
<evidence type="ECO:0000313" key="2">
    <source>
        <dbReference type="Proteomes" id="UP000007174"/>
    </source>
</evidence>
<dbReference type="EMBL" id="CACQ02009522">
    <property type="protein sequence ID" value="CCF47253.1"/>
    <property type="molecule type" value="Genomic_DNA"/>
</dbReference>
<dbReference type="Proteomes" id="UP000007174">
    <property type="component" value="Unassembled WGS sequence"/>
</dbReference>
<dbReference type="AlphaFoldDB" id="H1W440"/>
<proteinExistence type="predicted"/>
<feature type="non-terminal residue" evidence="1">
    <location>
        <position position="1"/>
    </location>
</feature>
<evidence type="ECO:0000313" key="1">
    <source>
        <dbReference type="EMBL" id="CCF47253.1"/>
    </source>
</evidence>
<gene>
    <name evidence="1" type="ORF">CH063_15715</name>
</gene>
<name>H1W440_COLHI</name>
<reference evidence="2" key="1">
    <citation type="journal article" date="2012" name="Nat. Genet.">
        <title>Lifestyle transitions in plant pathogenic Colletotrichum fungi deciphered by genome and transcriptome analyses.</title>
        <authorList>
            <person name="O'Connell R.J."/>
            <person name="Thon M.R."/>
            <person name="Hacquard S."/>
            <person name="Amyotte S.G."/>
            <person name="Kleemann J."/>
            <person name="Torres M.F."/>
            <person name="Damm U."/>
            <person name="Buiate E.A."/>
            <person name="Epstein L."/>
            <person name="Alkan N."/>
            <person name="Altmueller J."/>
            <person name="Alvarado-Balderrama L."/>
            <person name="Bauser C.A."/>
            <person name="Becker C."/>
            <person name="Birren B.W."/>
            <person name="Chen Z."/>
            <person name="Choi J."/>
            <person name="Crouch J.A."/>
            <person name="Duvick J.P."/>
            <person name="Farman M.A."/>
            <person name="Gan P."/>
            <person name="Heiman D."/>
            <person name="Henrissat B."/>
            <person name="Howard R.J."/>
            <person name="Kabbage M."/>
            <person name="Koch C."/>
            <person name="Kracher B."/>
            <person name="Kubo Y."/>
            <person name="Law A.D."/>
            <person name="Lebrun M.-H."/>
            <person name="Lee Y.-H."/>
            <person name="Miyara I."/>
            <person name="Moore N."/>
            <person name="Neumann U."/>
            <person name="Nordstroem K."/>
            <person name="Panaccione D.G."/>
            <person name="Panstruga R."/>
            <person name="Place M."/>
            <person name="Proctor R.H."/>
            <person name="Prusky D."/>
            <person name="Rech G."/>
            <person name="Reinhardt R."/>
            <person name="Rollins J.A."/>
            <person name="Rounsley S."/>
            <person name="Schardl C.L."/>
            <person name="Schwartz D.C."/>
            <person name="Shenoy N."/>
            <person name="Shirasu K."/>
            <person name="Sikhakolli U.R."/>
            <person name="Stueber K."/>
            <person name="Sukno S.A."/>
            <person name="Sweigard J.A."/>
            <person name="Takano Y."/>
            <person name="Takahara H."/>
            <person name="Trail F."/>
            <person name="van der Does H.C."/>
            <person name="Voll L.M."/>
            <person name="Will I."/>
            <person name="Young S."/>
            <person name="Zeng Q."/>
            <person name="Zhang J."/>
            <person name="Zhou S."/>
            <person name="Dickman M.B."/>
            <person name="Schulze-Lefert P."/>
            <person name="Ver Loren van Themaat E."/>
            <person name="Ma L.-J."/>
            <person name="Vaillancourt L.J."/>
        </authorList>
    </citation>
    <scope>NUCLEOTIDE SEQUENCE [LARGE SCALE GENOMIC DNA]</scope>
    <source>
        <strain evidence="2">IMI 349063</strain>
    </source>
</reference>
<accession>H1W440</accession>
<protein>
    <submittedName>
        <fullName evidence="1">Uncharacterized protein</fullName>
    </submittedName>
</protein>
<sequence length="59" mass="6725">PVGEVFASESFQALPRHQCFNDLNETTGQYVAFFDRPVIDRKLHDLPSDVDITFLLASR</sequence>